<evidence type="ECO:0000256" key="5">
    <source>
        <dbReference type="ARBA" id="ARBA00022963"/>
    </source>
</evidence>
<evidence type="ECO:0000256" key="3">
    <source>
        <dbReference type="ARBA" id="ARBA00022737"/>
    </source>
</evidence>
<dbReference type="PANTHER" id="PTHR18896">
    <property type="entry name" value="PHOSPHOLIPASE D"/>
    <property type="match status" value="1"/>
</dbReference>
<evidence type="ECO:0000256" key="4">
    <source>
        <dbReference type="ARBA" id="ARBA00022801"/>
    </source>
</evidence>
<reference evidence="9" key="2">
    <citation type="submission" date="2022-01" db="EMBL/GenBank/DDBJ databases">
        <authorList>
            <person name="Yamashiro T."/>
            <person name="Shiraishi A."/>
            <person name="Satake H."/>
            <person name="Nakayama K."/>
        </authorList>
    </citation>
    <scope>NUCLEOTIDE SEQUENCE</scope>
</reference>
<evidence type="ECO:0000313" key="10">
    <source>
        <dbReference type="Proteomes" id="UP001151760"/>
    </source>
</evidence>
<keyword evidence="4" id="KW-0378">Hydrolase</keyword>
<keyword evidence="6" id="KW-0443">Lipid metabolism</keyword>
<accession>A0ABQ5DF01</accession>
<evidence type="ECO:0000259" key="8">
    <source>
        <dbReference type="PROSITE" id="PS50035"/>
    </source>
</evidence>
<reference evidence="9" key="1">
    <citation type="journal article" date="2022" name="Int. J. Mol. Sci.">
        <title>Draft Genome of Tanacetum Coccineum: Genomic Comparison of Closely Related Tanacetum-Family Plants.</title>
        <authorList>
            <person name="Yamashiro T."/>
            <person name="Shiraishi A."/>
            <person name="Nakayama K."/>
            <person name="Satake H."/>
        </authorList>
    </citation>
    <scope>NUCLEOTIDE SEQUENCE</scope>
</reference>
<keyword evidence="5" id="KW-0442">Lipid degradation</keyword>
<evidence type="ECO:0000256" key="1">
    <source>
        <dbReference type="ARBA" id="ARBA00000798"/>
    </source>
</evidence>
<dbReference type="EC" id="3.1.4.4" evidence="2"/>
<dbReference type="InterPro" id="IPR001736">
    <property type="entry name" value="PLipase_D/transphosphatidylase"/>
</dbReference>
<dbReference type="SUPFAM" id="SSF56024">
    <property type="entry name" value="Phospholipase D/nuclease"/>
    <property type="match status" value="1"/>
</dbReference>
<organism evidence="9 10">
    <name type="scientific">Tanacetum coccineum</name>
    <dbReference type="NCBI Taxonomy" id="301880"/>
    <lineage>
        <taxon>Eukaryota</taxon>
        <taxon>Viridiplantae</taxon>
        <taxon>Streptophyta</taxon>
        <taxon>Embryophyta</taxon>
        <taxon>Tracheophyta</taxon>
        <taxon>Spermatophyta</taxon>
        <taxon>Magnoliopsida</taxon>
        <taxon>eudicotyledons</taxon>
        <taxon>Gunneridae</taxon>
        <taxon>Pentapetalae</taxon>
        <taxon>asterids</taxon>
        <taxon>campanulids</taxon>
        <taxon>Asterales</taxon>
        <taxon>Asteraceae</taxon>
        <taxon>Asteroideae</taxon>
        <taxon>Anthemideae</taxon>
        <taxon>Anthemidinae</taxon>
        <taxon>Tanacetum</taxon>
    </lineage>
</organism>
<keyword evidence="3" id="KW-0677">Repeat</keyword>
<evidence type="ECO:0000256" key="2">
    <source>
        <dbReference type="ARBA" id="ARBA00012027"/>
    </source>
</evidence>
<protein>
    <recommendedName>
        <fullName evidence="2">phospholipase D</fullName>
        <ecNumber evidence="2">3.1.4.4</ecNumber>
    </recommendedName>
</protein>
<evidence type="ECO:0000256" key="6">
    <source>
        <dbReference type="ARBA" id="ARBA00023098"/>
    </source>
</evidence>
<dbReference type="PROSITE" id="PS50035">
    <property type="entry name" value="PLD"/>
    <property type="match status" value="1"/>
</dbReference>
<feature type="compositionally biased region" description="Low complexity" evidence="7">
    <location>
        <begin position="154"/>
        <end position="167"/>
    </location>
</feature>
<proteinExistence type="predicted"/>
<comment type="catalytic activity">
    <reaction evidence="1">
        <text>a 1,2-diacyl-sn-glycero-3-phosphocholine + H2O = a 1,2-diacyl-sn-glycero-3-phosphate + choline + H(+)</text>
        <dbReference type="Rhea" id="RHEA:14445"/>
        <dbReference type="ChEBI" id="CHEBI:15354"/>
        <dbReference type="ChEBI" id="CHEBI:15377"/>
        <dbReference type="ChEBI" id="CHEBI:15378"/>
        <dbReference type="ChEBI" id="CHEBI:57643"/>
        <dbReference type="ChEBI" id="CHEBI:58608"/>
        <dbReference type="EC" id="3.1.4.4"/>
    </reaction>
</comment>
<feature type="region of interest" description="Disordered" evidence="7">
    <location>
        <begin position="154"/>
        <end position="185"/>
    </location>
</feature>
<comment type="caution">
    <text evidence="9">The sequence shown here is derived from an EMBL/GenBank/DDBJ whole genome shotgun (WGS) entry which is preliminary data.</text>
</comment>
<dbReference type="EMBL" id="BQNB010015233">
    <property type="protein sequence ID" value="GJT37570.1"/>
    <property type="molecule type" value="Genomic_DNA"/>
</dbReference>
<keyword evidence="10" id="KW-1185">Reference proteome</keyword>
<sequence>MFVDDEFVMLGSANINQCSLEGTQDTEIAMGAYQQIHMSLWAEHIGQLESTFDKPESLECMNRMSVMPCSDFPAISLDESIESPILLVILSDTESDPSEDSPSSDHALVSPSVSPFLFDDRFESEPLEDSFEDDAPEPREAIIARWRAAVMEHSLSSSSSASTPPASFQLVPASPSLPRRPTILV</sequence>
<evidence type="ECO:0000313" key="9">
    <source>
        <dbReference type="EMBL" id="GJT37570.1"/>
    </source>
</evidence>
<name>A0ABQ5DF01_9ASTR</name>
<dbReference type="Proteomes" id="UP001151760">
    <property type="component" value="Unassembled WGS sequence"/>
</dbReference>
<feature type="domain" description="PLD phosphodiesterase" evidence="8">
    <location>
        <begin position="1"/>
        <end position="19"/>
    </location>
</feature>
<gene>
    <name evidence="9" type="ORF">Tco_0937435</name>
</gene>
<dbReference type="InterPro" id="IPR015679">
    <property type="entry name" value="PLipase_D_fam"/>
</dbReference>
<evidence type="ECO:0000256" key="7">
    <source>
        <dbReference type="SAM" id="MobiDB-lite"/>
    </source>
</evidence>
<dbReference type="PANTHER" id="PTHR18896:SF201">
    <property type="entry name" value="PHOSPHOLIPASE D"/>
    <property type="match status" value="1"/>
</dbReference>